<dbReference type="CDD" id="cd00320">
    <property type="entry name" value="cpn10"/>
    <property type="match status" value="1"/>
</dbReference>
<accession>A0A554VRN0</accession>
<dbReference type="RefSeq" id="WP_143915215.1">
    <property type="nucleotide sequence ID" value="NZ_CANMXV010000003.1"/>
</dbReference>
<name>A0A554VRN0_9FLAO</name>
<evidence type="ECO:0000313" key="3">
    <source>
        <dbReference type="EMBL" id="TSE11291.1"/>
    </source>
</evidence>
<gene>
    <name evidence="3" type="ORF">FOF46_01285</name>
</gene>
<keyword evidence="2" id="KW-0143">Chaperone</keyword>
<evidence type="ECO:0000256" key="2">
    <source>
        <dbReference type="ARBA" id="ARBA00023186"/>
    </source>
</evidence>
<dbReference type="Proteomes" id="UP000318833">
    <property type="component" value="Unassembled WGS sequence"/>
</dbReference>
<dbReference type="OrthoDB" id="1447433at2"/>
<dbReference type="AlphaFoldDB" id="A0A554VRN0"/>
<protein>
    <submittedName>
        <fullName evidence="3">Uncharacterized protein</fullName>
    </submittedName>
</protein>
<dbReference type="Gene3D" id="2.30.33.40">
    <property type="entry name" value="GroES chaperonin"/>
    <property type="match status" value="1"/>
</dbReference>
<dbReference type="InterPro" id="IPR011032">
    <property type="entry name" value="GroES-like_sf"/>
</dbReference>
<dbReference type="InterPro" id="IPR020818">
    <property type="entry name" value="Chaperonin_GroES"/>
</dbReference>
<dbReference type="SUPFAM" id="SSF50129">
    <property type="entry name" value="GroES-like"/>
    <property type="match status" value="1"/>
</dbReference>
<proteinExistence type="inferred from homology"/>
<keyword evidence="4" id="KW-1185">Reference proteome</keyword>
<sequence>MLKALNEFTVEIKKPLKDKVTYGTLTLDIDPSFDKTRHTNRIGKVIAVPRDYVTKIKVGYEVLVVHTVLMYQVYKGVKTDPIYLMDKEKGHYRIENDLIVMYRATPQDEWQCNHIHVLVQPIKAKKEDYQIKGFSLPDNFYNTKIESNTHGYIQQYGHVKYLNDELKEQGVKKGDKVFFVDFGDYEFRLDGEVYYCMDNRDLLAVVT</sequence>
<organism evidence="3 4">
    <name type="scientific">Aquimarina algiphila</name>
    <dbReference type="NCBI Taxonomy" id="2047982"/>
    <lineage>
        <taxon>Bacteria</taxon>
        <taxon>Pseudomonadati</taxon>
        <taxon>Bacteroidota</taxon>
        <taxon>Flavobacteriia</taxon>
        <taxon>Flavobacteriales</taxon>
        <taxon>Flavobacteriaceae</taxon>
        <taxon>Aquimarina</taxon>
    </lineage>
</organism>
<reference evidence="3 4" key="1">
    <citation type="submission" date="2019-07" db="EMBL/GenBank/DDBJ databases">
        <title>The draft genome sequence of Aquimarina algiphila M91.</title>
        <authorList>
            <person name="Meng X."/>
        </authorList>
    </citation>
    <scope>NUCLEOTIDE SEQUENCE [LARGE SCALE GENOMIC DNA]</scope>
    <source>
        <strain evidence="3 4">M91</strain>
    </source>
</reference>
<dbReference type="SMART" id="SM00883">
    <property type="entry name" value="Cpn10"/>
    <property type="match status" value="1"/>
</dbReference>
<dbReference type="GO" id="GO:0005524">
    <property type="term" value="F:ATP binding"/>
    <property type="evidence" value="ECO:0007669"/>
    <property type="project" value="InterPro"/>
</dbReference>
<dbReference type="GO" id="GO:0044183">
    <property type="term" value="F:protein folding chaperone"/>
    <property type="evidence" value="ECO:0007669"/>
    <property type="project" value="InterPro"/>
</dbReference>
<dbReference type="InterPro" id="IPR037124">
    <property type="entry name" value="Chaperonin_GroES_sf"/>
</dbReference>
<evidence type="ECO:0000256" key="1">
    <source>
        <dbReference type="ARBA" id="ARBA00006975"/>
    </source>
</evidence>
<comment type="similarity">
    <text evidence="1">Belongs to the GroES chaperonin family.</text>
</comment>
<dbReference type="EMBL" id="VLNR01000002">
    <property type="protein sequence ID" value="TSE11291.1"/>
    <property type="molecule type" value="Genomic_DNA"/>
</dbReference>
<comment type="caution">
    <text evidence="3">The sequence shown here is derived from an EMBL/GenBank/DDBJ whole genome shotgun (WGS) entry which is preliminary data.</text>
</comment>
<dbReference type="Pfam" id="PF00166">
    <property type="entry name" value="Cpn10"/>
    <property type="match status" value="1"/>
</dbReference>
<evidence type="ECO:0000313" key="4">
    <source>
        <dbReference type="Proteomes" id="UP000318833"/>
    </source>
</evidence>